<evidence type="ECO:0000256" key="1">
    <source>
        <dbReference type="SAM" id="MobiDB-lite"/>
    </source>
</evidence>
<evidence type="ECO:0000313" key="2">
    <source>
        <dbReference type="EMBL" id="MCL7343833.1"/>
    </source>
</evidence>
<protein>
    <submittedName>
        <fullName evidence="2">Uncharacterized protein</fullName>
    </submittedName>
</protein>
<dbReference type="AlphaFoldDB" id="A0AAE3K335"/>
<comment type="caution">
    <text evidence="2">The sequence shown here is derived from an EMBL/GenBank/DDBJ whole genome shotgun (WGS) entry which is preliminary data.</text>
</comment>
<sequence length="72" mass="8129">MESYSQEISVKRSKSSLVSILADPYRFAGITGHLVFYTVFDKEKGNFVPEGTQSPQSTSSERYSFLKTTRVN</sequence>
<proteinExistence type="predicted"/>
<organism evidence="2">
    <name type="scientific">Candidatus Aramenus sulfurataquae</name>
    <dbReference type="NCBI Taxonomy" id="1326980"/>
    <lineage>
        <taxon>Archaea</taxon>
        <taxon>Thermoproteota</taxon>
        <taxon>Thermoprotei</taxon>
        <taxon>Sulfolobales</taxon>
        <taxon>Sulfolobaceae</taxon>
        <taxon>Candidatus Aramenus</taxon>
    </lineage>
</organism>
<gene>
    <name evidence="2" type="ORF">TQ35_004570</name>
</gene>
<dbReference type="EMBL" id="JZWS02000002">
    <property type="protein sequence ID" value="MCL7343833.1"/>
    <property type="molecule type" value="Genomic_DNA"/>
</dbReference>
<feature type="region of interest" description="Disordered" evidence="1">
    <location>
        <begin position="48"/>
        <end position="72"/>
    </location>
</feature>
<feature type="compositionally biased region" description="Polar residues" evidence="1">
    <location>
        <begin position="51"/>
        <end position="72"/>
    </location>
</feature>
<name>A0AAE3K335_9CREN</name>
<reference evidence="2" key="1">
    <citation type="submission" date="2022-05" db="EMBL/GenBank/DDBJ databases">
        <title>Metagenome Sequencing of an Archaeal-Dominated Microbial Community from a Hot Spring at the Los Azufres Geothermal Field, Mexico.</title>
        <authorList>
            <person name="Marin-Paredes R."/>
            <person name="Martinez-Romero E."/>
            <person name="Servin-Garciduenas L.E."/>
        </authorList>
    </citation>
    <scope>NUCLEOTIDE SEQUENCE</scope>
    <source>
        <strain evidence="2">AZ1-454</strain>
    </source>
</reference>
<accession>A0AAE3K335</accession>